<protein>
    <submittedName>
        <fullName evidence="2">Uncharacterized protein</fullName>
    </submittedName>
</protein>
<feature type="chain" id="PRO_5012723292" evidence="1">
    <location>
        <begin position="16"/>
        <end position="526"/>
    </location>
</feature>
<evidence type="ECO:0000313" key="3">
    <source>
        <dbReference type="Proteomes" id="UP000019487"/>
    </source>
</evidence>
<organism evidence="2 3">
    <name type="scientific">Sclerotinia borealis (strain F-4128)</name>
    <dbReference type="NCBI Taxonomy" id="1432307"/>
    <lineage>
        <taxon>Eukaryota</taxon>
        <taxon>Fungi</taxon>
        <taxon>Dikarya</taxon>
        <taxon>Ascomycota</taxon>
        <taxon>Pezizomycotina</taxon>
        <taxon>Leotiomycetes</taxon>
        <taxon>Helotiales</taxon>
        <taxon>Sclerotiniaceae</taxon>
        <taxon>Sclerotinia</taxon>
    </lineage>
</organism>
<gene>
    <name evidence="2" type="ORF">SBOR_9219</name>
</gene>
<accession>W9C3W7</accession>
<proteinExistence type="predicted"/>
<dbReference type="Proteomes" id="UP000019487">
    <property type="component" value="Unassembled WGS sequence"/>
</dbReference>
<evidence type="ECO:0000256" key="1">
    <source>
        <dbReference type="SAM" id="SignalP"/>
    </source>
</evidence>
<dbReference type="HOGENOM" id="CLU_020416_1_0_1"/>
<feature type="signal peptide" evidence="1">
    <location>
        <begin position="1"/>
        <end position="15"/>
    </location>
</feature>
<comment type="caution">
    <text evidence="2">The sequence shown here is derived from an EMBL/GenBank/DDBJ whole genome shotgun (WGS) entry which is preliminary data.</text>
</comment>
<name>W9C3W7_SCLBF</name>
<dbReference type="AlphaFoldDB" id="W9C3W7"/>
<dbReference type="OrthoDB" id="3437405at2759"/>
<keyword evidence="3" id="KW-1185">Reference proteome</keyword>
<evidence type="ECO:0000313" key="2">
    <source>
        <dbReference type="EMBL" id="ESZ90383.1"/>
    </source>
</evidence>
<reference evidence="2 3" key="1">
    <citation type="journal article" date="2014" name="Genome Announc.">
        <title>Draft genome sequence of Sclerotinia borealis, a psychrophilic plant pathogenic fungus.</title>
        <authorList>
            <person name="Mardanov A.V."/>
            <person name="Beletsky A.V."/>
            <person name="Kadnikov V.V."/>
            <person name="Ignatov A.N."/>
            <person name="Ravin N.V."/>
        </authorList>
    </citation>
    <scope>NUCLEOTIDE SEQUENCE [LARGE SCALE GENOMIC DNA]</scope>
    <source>
        <strain evidence="3">F-4157</strain>
    </source>
</reference>
<sequence>MLFAILLSIYLAVPSLPPTPPGYIAVIALFEAGTVTHFLAAAVSSNMPGNRKTNLPLFPEEDMKYLSKIMWSGHLNHMAWHVTNTSCSLVIYGSLSQPENVEVALSQIQLVVDVFEYLHTPPVQGRLRDIYNQIWIELDYLQDALDVLEVENGRFIPVYSLSALWQEYIQSYLYENMTFQSRSFIFTNLRPLYNTAYFEFLNQTISISGEAEIYLTSRDQSRVLNRILDLYIETEFYVTPHTVGFILDNENDSWQENNAIYEEVEKARRDDFQADYQEKIEKVTEARVKNDEHPQFVQKQEATLRIWDMLDRAKAHQVAQLQILNPSKVEEEDWVRDLRNVDKFGYVIYKMNSGQSDEVWKNFLNILNDGLDSGWDGMVGVEDIRQKATLYWVNADDAGIPEGDIIAAKKHFQTMVASQFIPANLSTTTFLTVDSAAIASFVSASEQDKNHTRGFVKVVSADFDPASNSITGYNGTFKIIDQLVWTELYPLGEHLKCATLDAHWALARNHTEELYVGATTAVQRSR</sequence>
<dbReference type="STRING" id="1432307.W9C3W7"/>
<keyword evidence="1" id="KW-0732">Signal</keyword>
<dbReference type="EMBL" id="AYSA01000633">
    <property type="protein sequence ID" value="ESZ90383.1"/>
    <property type="molecule type" value="Genomic_DNA"/>
</dbReference>